<dbReference type="Gene3D" id="2.40.50.1020">
    <property type="entry name" value="LytTr DNA-binding domain"/>
    <property type="match status" value="1"/>
</dbReference>
<keyword evidence="4" id="KW-1185">Reference proteome</keyword>
<reference evidence="3" key="1">
    <citation type="submission" date="2022-07" db="EMBL/GenBank/DDBJ databases">
        <authorList>
            <person name="Otstavnykh N."/>
            <person name="Isaeva M."/>
            <person name="Bystritskaya E."/>
        </authorList>
    </citation>
    <scope>NUCLEOTIDE SEQUENCE</scope>
    <source>
        <strain evidence="3">10Alg 79</strain>
    </source>
</reference>
<feature type="transmembrane region" description="Helical" evidence="1">
    <location>
        <begin position="73"/>
        <end position="94"/>
    </location>
</feature>
<feature type="transmembrane region" description="Helical" evidence="1">
    <location>
        <begin position="142"/>
        <end position="164"/>
    </location>
</feature>
<evidence type="ECO:0000259" key="2">
    <source>
        <dbReference type="PROSITE" id="PS50930"/>
    </source>
</evidence>
<keyword evidence="1" id="KW-0472">Membrane</keyword>
<dbReference type="AlphaFoldDB" id="A0AAJ1X8K7"/>
<organism evidence="3 4">
    <name type="scientific">Rhodalgimonas zhirmunskyi</name>
    <dbReference type="NCBI Taxonomy" id="2964767"/>
    <lineage>
        <taxon>Bacteria</taxon>
        <taxon>Pseudomonadati</taxon>
        <taxon>Pseudomonadota</taxon>
        <taxon>Alphaproteobacteria</taxon>
        <taxon>Rhodobacterales</taxon>
        <taxon>Roseobacteraceae</taxon>
        <taxon>Rhodalgimonas</taxon>
    </lineage>
</organism>
<evidence type="ECO:0000313" key="4">
    <source>
        <dbReference type="Proteomes" id="UP001227162"/>
    </source>
</evidence>
<dbReference type="SMART" id="SM00850">
    <property type="entry name" value="LytTR"/>
    <property type="match status" value="1"/>
</dbReference>
<reference evidence="3" key="2">
    <citation type="submission" date="2023-04" db="EMBL/GenBank/DDBJ databases">
        <title>'Rhodoalgimonas zhirmunskyi' gen. nov., isolated from a red alga.</title>
        <authorList>
            <person name="Nedashkovskaya O.I."/>
            <person name="Otstavnykh N.Y."/>
            <person name="Bystritskaya E.P."/>
            <person name="Balabanova L.A."/>
            <person name="Isaeva M.P."/>
        </authorList>
    </citation>
    <scope>NUCLEOTIDE SEQUENCE</scope>
    <source>
        <strain evidence="3">10Alg 79</strain>
    </source>
</reference>
<feature type="domain" description="HTH LytTR-type" evidence="2">
    <location>
        <begin position="192"/>
        <end position="281"/>
    </location>
</feature>
<dbReference type="InterPro" id="IPR007492">
    <property type="entry name" value="LytTR_DNA-bd_dom"/>
</dbReference>
<name>A0AAJ1X8K7_9RHOB</name>
<gene>
    <name evidence="3" type="ORF">NOI20_16585</name>
</gene>
<dbReference type="GO" id="GO:0003677">
    <property type="term" value="F:DNA binding"/>
    <property type="evidence" value="ECO:0007669"/>
    <property type="project" value="InterPro"/>
</dbReference>
<dbReference type="RefSeq" id="WP_317627357.1">
    <property type="nucleotide sequence ID" value="NZ_JANFFA010000005.1"/>
</dbReference>
<proteinExistence type="predicted"/>
<evidence type="ECO:0000256" key="1">
    <source>
        <dbReference type="SAM" id="Phobius"/>
    </source>
</evidence>
<accession>A0AAJ1X8K7</accession>
<dbReference type="Pfam" id="PF04397">
    <property type="entry name" value="LytTR"/>
    <property type="match status" value="1"/>
</dbReference>
<dbReference type="EMBL" id="JANFFA010000005">
    <property type="protein sequence ID" value="MDQ2095737.1"/>
    <property type="molecule type" value="Genomic_DNA"/>
</dbReference>
<evidence type="ECO:0000313" key="3">
    <source>
        <dbReference type="EMBL" id="MDQ2095737.1"/>
    </source>
</evidence>
<sequence>MPRKKQRRTGDYANCRSDFVNDRLSEPTDSAARANHRPPWHLPEQLAGYAIATVFFTLTGPFETYAMSLPLRLSYWAGAVAAGWLSVTGAIALIRRLPFTTGWTRMQRTLTGMAAGALLAVFAVWAFDTVFDRALGRGTGSAPLYLMALNVGAISALIGGIFLIRLRPRLIEPAPLPKANPFLARLPRALGQDLISLTAQDHYVEVVTAKGRELILMRFSDALEELSNYPGTRIHRSHWISAHAFAGHFRDNDRLMARLTDGSALPVSRSYAALVRRMKPVENRDSP</sequence>
<feature type="transmembrane region" description="Helical" evidence="1">
    <location>
        <begin position="106"/>
        <end position="127"/>
    </location>
</feature>
<dbReference type="PROSITE" id="PS50930">
    <property type="entry name" value="HTH_LYTTR"/>
    <property type="match status" value="1"/>
</dbReference>
<protein>
    <submittedName>
        <fullName evidence="3">LytTR family transcriptional regulator</fullName>
    </submittedName>
</protein>
<keyword evidence="1" id="KW-0812">Transmembrane</keyword>
<dbReference type="Proteomes" id="UP001227162">
    <property type="component" value="Unassembled WGS sequence"/>
</dbReference>
<comment type="caution">
    <text evidence="3">The sequence shown here is derived from an EMBL/GenBank/DDBJ whole genome shotgun (WGS) entry which is preliminary data.</text>
</comment>
<keyword evidence="1" id="KW-1133">Transmembrane helix</keyword>
<feature type="transmembrane region" description="Helical" evidence="1">
    <location>
        <begin position="46"/>
        <end position="67"/>
    </location>
</feature>